<dbReference type="EMBL" id="JAEUBF010001473">
    <property type="protein sequence ID" value="KAH3664392.1"/>
    <property type="molecule type" value="Genomic_DNA"/>
</dbReference>
<gene>
    <name evidence="1" type="ORF">WICMUC_005777</name>
</gene>
<keyword evidence="2" id="KW-1185">Reference proteome</keyword>
<dbReference type="AlphaFoldDB" id="A0A9P8P3X4"/>
<evidence type="ECO:0000313" key="2">
    <source>
        <dbReference type="Proteomes" id="UP000769528"/>
    </source>
</evidence>
<organism evidence="1 2">
    <name type="scientific">Wickerhamomyces mucosus</name>
    <dbReference type="NCBI Taxonomy" id="1378264"/>
    <lineage>
        <taxon>Eukaryota</taxon>
        <taxon>Fungi</taxon>
        <taxon>Dikarya</taxon>
        <taxon>Ascomycota</taxon>
        <taxon>Saccharomycotina</taxon>
        <taxon>Saccharomycetes</taxon>
        <taxon>Phaffomycetales</taxon>
        <taxon>Wickerhamomycetaceae</taxon>
        <taxon>Wickerhamomyces</taxon>
    </lineage>
</organism>
<name>A0A9P8P3X4_9ASCO</name>
<proteinExistence type="predicted"/>
<comment type="caution">
    <text evidence="1">The sequence shown here is derived from an EMBL/GenBank/DDBJ whole genome shotgun (WGS) entry which is preliminary data.</text>
</comment>
<dbReference type="Proteomes" id="UP000769528">
    <property type="component" value="Unassembled WGS sequence"/>
</dbReference>
<protein>
    <submittedName>
        <fullName evidence="1">Uncharacterized protein</fullName>
    </submittedName>
</protein>
<reference evidence="1" key="2">
    <citation type="submission" date="2021-01" db="EMBL/GenBank/DDBJ databases">
        <authorList>
            <person name="Schikora-Tamarit M.A."/>
        </authorList>
    </citation>
    <scope>NUCLEOTIDE SEQUENCE</scope>
    <source>
        <strain evidence="1">CBS6341</strain>
    </source>
</reference>
<reference evidence="1" key="1">
    <citation type="journal article" date="2021" name="Open Biol.">
        <title>Shared evolutionary footprints suggest mitochondrial oxidative damage underlies multiple complex I losses in fungi.</title>
        <authorList>
            <person name="Schikora-Tamarit M.A."/>
            <person name="Marcet-Houben M."/>
            <person name="Nosek J."/>
            <person name="Gabaldon T."/>
        </authorList>
    </citation>
    <scope>NUCLEOTIDE SEQUENCE</scope>
    <source>
        <strain evidence="1">CBS6341</strain>
    </source>
</reference>
<dbReference type="OrthoDB" id="5459214at2759"/>
<accession>A0A9P8P3X4</accession>
<evidence type="ECO:0000313" key="1">
    <source>
        <dbReference type="EMBL" id="KAH3664392.1"/>
    </source>
</evidence>
<sequence length="67" mass="7050">MFKTPFGMPASLANWDTYKADNGVDSAVFKTIVLPAANAGPTFQAHINSGKFHGIICPTTPNGSLLV</sequence>